<sequence length="83" mass="9185">MSLTSALAIYFIIWWVVLFAVLPIGVRTQEEHGEVVPGSVPSAPAHPRLLQKAIITTIVAGVVFAIFYWLKEYSGLTLDDFPI</sequence>
<evidence type="ECO:0000313" key="3">
    <source>
        <dbReference type="Proteomes" id="UP000541109"/>
    </source>
</evidence>
<dbReference type="Pfam" id="PF07330">
    <property type="entry name" value="DUF1467"/>
    <property type="match status" value="1"/>
</dbReference>
<dbReference type="RefSeq" id="WP_182162981.1">
    <property type="nucleotide sequence ID" value="NZ_JACFXV010000043.1"/>
</dbReference>
<proteinExistence type="predicted"/>
<keyword evidence="1" id="KW-0812">Transmembrane</keyword>
<comment type="caution">
    <text evidence="2">The sequence shown here is derived from an EMBL/GenBank/DDBJ whole genome shotgun (WGS) entry which is preliminary data.</text>
</comment>
<feature type="transmembrane region" description="Helical" evidence="1">
    <location>
        <begin position="49"/>
        <end position="70"/>
    </location>
</feature>
<gene>
    <name evidence="2" type="ORF">H2509_05175</name>
</gene>
<keyword evidence="3" id="KW-1185">Reference proteome</keyword>
<dbReference type="Proteomes" id="UP000541109">
    <property type="component" value="Unassembled WGS sequence"/>
</dbReference>
<reference evidence="2 3" key="1">
    <citation type="submission" date="2020-07" db="EMBL/GenBank/DDBJ databases">
        <title>Stappia sp., F7233, whole genome shotgun sequencing project.</title>
        <authorList>
            <person name="Jiang S."/>
            <person name="Liu Z.W."/>
            <person name="Du Z.J."/>
        </authorList>
    </citation>
    <scope>NUCLEOTIDE SEQUENCE [LARGE SCALE GENOMIC DNA]</scope>
    <source>
        <strain evidence="2 3">F7233</strain>
    </source>
</reference>
<accession>A0A839AAB4</accession>
<dbReference type="AlphaFoldDB" id="A0A839AAB4"/>
<keyword evidence="1" id="KW-0472">Membrane</keyword>
<evidence type="ECO:0000313" key="2">
    <source>
        <dbReference type="EMBL" id="MBA5776513.1"/>
    </source>
</evidence>
<name>A0A839AAB4_9HYPH</name>
<feature type="transmembrane region" description="Helical" evidence="1">
    <location>
        <begin position="7"/>
        <end position="26"/>
    </location>
</feature>
<protein>
    <submittedName>
        <fullName evidence="2">DUF1467 family protein</fullName>
    </submittedName>
</protein>
<evidence type="ECO:0000256" key="1">
    <source>
        <dbReference type="SAM" id="Phobius"/>
    </source>
</evidence>
<dbReference type="EMBL" id="JACFXV010000043">
    <property type="protein sequence ID" value="MBA5776513.1"/>
    <property type="molecule type" value="Genomic_DNA"/>
</dbReference>
<keyword evidence="1" id="KW-1133">Transmembrane helix</keyword>
<organism evidence="2 3">
    <name type="scientific">Stappia albiluteola</name>
    <dbReference type="NCBI Taxonomy" id="2758565"/>
    <lineage>
        <taxon>Bacteria</taxon>
        <taxon>Pseudomonadati</taxon>
        <taxon>Pseudomonadota</taxon>
        <taxon>Alphaproteobacteria</taxon>
        <taxon>Hyphomicrobiales</taxon>
        <taxon>Stappiaceae</taxon>
        <taxon>Stappia</taxon>
    </lineage>
</organism>
<dbReference type="InterPro" id="IPR009935">
    <property type="entry name" value="DUF1467"/>
</dbReference>